<evidence type="ECO:0000256" key="4">
    <source>
        <dbReference type="SAM" id="MobiDB-lite"/>
    </source>
</evidence>
<keyword evidence="7" id="KW-1185">Reference proteome</keyword>
<evidence type="ECO:0000259" key="5">
    <source>
        <dbReference type="Pfam" id="PF08241"/>
    </source>
</evidence>
<proteinExistence type="inferred from homology"/>
<keyword evidence="3 6" id="KW-0808">Transferase</keyword>
<protein>
    <submittedName>
        <fullName evidence="6">Type 11 methyltransferase</fullName>
    </submittedName>
</protein>
<dbReference type="PANTHER" id="PTHR44942:SF4">
    <property type="entry name" value="METHYLTRANSFERASE TYPE 11 DOMAIN-CONTAINING PROTEIN"/>
    <property type="match status" value="1"/>
</dbReference>
<feature type="compositionally biased region" description="Low complexity" evidence="4">
    <location>
        <begin position="156"/>
        <end position="169"/>
    </location>
</feature>
<evidence type="ECO:0000313" key="6">
    <source>
        <dbReference type="EMBL" id="KFI90007.1"/>
    </source>
</evidence>
<evidence type="ECO:0000256" key="2">
    <source>
        <dbReference type="ARBA" id="ARBA00022603"/>
    </source>
</evidence>
<dbReference type="InterPro" id="IPR029063">
    <property type="entry name" value="SAM-dependent_MTases_sf"/>
</dbReference>
<evidence type="ECO:0000256" key="3">
    <source>
        <dbReference type="ARBA" id="ARBA00022679"/>
    </source>
</evidence>
<dbReference type="CDD" id="cd02440">
    <property type="entry name" value="AdoMet_MTases"/>
    <property type="match status" value="1"/>
</dbReference>
<feature type="domain" description="Methyltransferase type 11" evidence="5">
    <location>
        <begin position="44"/>
        <end position="134"/>
    </location>
</feature>
<dbReference type="PANTHER" id="PTHR44942">
    <property type="entry name" value="METHYLTRANSF_11 DOMAIN-CONTAINING PROTEIN"/>
    <property type="match status" value="1"/>
</dbReference>
<sequence>MLGAMENTKFHGKAQAYAAARPGYPKEVMRYIASLMPSDAVVADIGAGTGKFTVPLAQAGFEVLAVEPDADMRGELAVQTAAYRRVTVIDGSASHTGLPDHSVDAITCAQALHWFDHDEFLAECRRISRGGTFLLVSVYNSTSFDSAMTIGHDGDPSGAADGAASGDPAHQPDPLACDRADMGVSARHFKETTAEFFRHPQIREFPNPIHYTRDSWREYMDSHSHSPLPTDPAYPAHRAWVDAIFDRHGVDGIMTDDNVCMVASEIL</sequence>
<evidence type="ECO:0000256" key="1">
    <source>
        <dbReference type="ARBA" id="ARBA00008361"/>
    </source>
</evidence>
<dbReference type="InterPro" id="IPR051052">
    <property type="entry name" value="Diverse_substrate_MTase"/>
</dbReference>
<evidence type="ECO:0000313" key="7">
    <source>
        <dbReference type="Proteomes" id="UP000029033"/>
    </source>
</evidence>
<dbReference type="Proteomes" id="UP000029033">
    <property type="component" value="Unassembled WGS sequence"/>
</dbReference>
<dbReference type="AlphaFoldDB" id="A0A087D3A7"/>
<dbReference type="STRING" id="158787.BSCA_0342"/>
<reference evidence="6 7" key="1">
    <citation type="submission" date="2014-03" db="EMBL/GenBank/DDBJ databases">
        <title>Genomics of Bifidobacteria.</title>
        <authorList>
            <person name="Ventura M."/>
            <person name="Milani C."/>
            <person name="Lugli G.A."/>
        </authorList>
    </citation>
    <scope>NUCLEOTIDE SEQUENCE [LARGE SCALE GENOMIC DNA]</scope>
    <source>
        <strain evidence="6 7">LMG 21589</strain>
    </source>
</reference>
<comment type="similarity">
    <text evidence="1">Belongs to the methyltransferase superfamily.</text>
</comment>
<comment type="caution">
    <text evidence="6">The sequence shown here is derived from an EMBL/GenBank/DDBJ whole genome shotgun (WGS) entry which is preliminary data.</text>
</comment>
<dbReference type="Gene3D" id="3.40.50.150">
    <property type="entry name" value="Vaccinia Virus protein VP39"/>
    <property type="match status" value="1"/>
</dbReference>
<name>A0A087D3A7_9BIFI</name>
<organism evidence="6 7">
    <name type="scientific">Bifidobacterium scardovii</name>
    <dbReference type="NCBI Taxonomy" id="158787"/>
    <lineage>
        <taxon>Bacteria</taxon>
        <taxon>Bacillati</taxon>
        <taxon>Actinomycetota</taxon>
        <taxon>Actinomycetes</taxon>
        <taxon>Bifidobacteriales</taxon>
        <taxon>Bifidobacteriaceae</taxon>
        <taxon>Bifidobacterium</taxon>
    </lineage>
</organism>
<dbReference type="SUPFAM" id="SSF53335">
    <property type="entry name" value="S-adenosyl-L-methionine-dependent methyltransferases"/>
    <property type="match status" value="1"/>
</dbReference>
<dbReference type="Pfam" id="PF08241">
    <property type="entry name" value="Methyltransf_11"/>
    <property type="match status" value="1"/>
</dbReference>
<dbReference type="GO" id="GO:0032259">
    <property type="term" value="P:methylation"/>
    <property type="evidence" value="ECO:0007669"/>
    <property type="project" value="UniProtKB-KW"/>
</dbReference>
<dbReference type="GO" id="GO:0008757">
    <property type="term" value="F:S-adenosylmethionine-dependent methyltransferase activity"/>
    <property type="evidence" value="ECO:0007669"/>
    <property type="project" value="InterPro"/>
</dbReference>
<gene>
    <name evidence="6" type="ORF">BSCA_0342</name>
</gene>
<dbReference type="InterPro" id="IPR013216">
    <property type="entry name" value="Methyltransf_11"/>
</dbReference>
<dbReference type="OrthoDB" id="9797252at2"/>
<keyword evidence="2 6" id="KW-0489">Methyltransferase</keyword>
<feature type="region of interest" description="Disordered" evidence="4">
    <location>
        <begin position="152"/>
        <end position="175"/>
    </location>
</feature>
<dbReference type="EMBL" id="JGZO01000034">
    <property type="protein sequence ID" value="KFI90007.1"/>
    <property type="molecule type" value="Genomic_DNA"/>
</dbReference>
<dbReference type="eggNOG" id="COG2226">
    <property type="taxonomic scope" value="Bacteria"/>
</dbReference>
<accession>A0A087D3A7</accession>